<sequence length="874" mass="98484">MSDSNSDVPRERPIERGFPIEQVTELATREGRAKLYYRPLTTMHKWWAGKLGSTFRAVCLYTLLDDPDRVTVQDETVGNASLSAYTSGDDKNEYDLRELIQAVDLENPEALWDLYQRDVQVEDVEVLDPFMGGGTSLLEASRFDASVTGVDLNPVAWFVTKKEFEAHEVEIDALHSAFERVEDEVAAELATQYETDCPHNDEHIADIVYALWVRTLDCISCGETIPLFKDYRVAKGRYADSDGYHVLCPDCGGISLTDDLSTNSVCSECSYEFVPENGPVSQGGKYGCPSCGLKYPIVDAIADGQSYSEKLFAVEYYCTECDDEGKDRAVYKGFKKPSTADREQYESASDQWQTDDSLQEYAPEGPIPEGAITAASRISGNDIFQHGFQKWRDMFNDRQLYCLSTLLRAIDDIDDQQIKEYLLLAFSDSLLFQNSFGRYNSAGRKIEGILGRNSYTPRGTYAENNVWGTRAGRGTFTSTWEKIKNGVEFAHHPTERYLKDGELEETNPFEKSVSGDYTLHQGDMRNVDLDTEYDAIITDPPYYENVIYSEVSDFFYVWQRVLLSEDYDCFEEETTPRQESIVSNPAIGKDDDQFELELGEAFARMREVLSDDGILAFTYQHGGAESWGALLDGLCGSGFDIAAMYPVSANASELFGDDKLNFTVVVVAKPADSREPISWSSLRREAHRSATEARNQLENSDQSISEGEMGIVELGRCFREYSQYYGKVHREGGVLDSTEIAAEMHGLVAGDVTPDEIYLTLLGMDDPTQTDLHRLCYGTDVSPEEVREKGLIRDEDEFEILDWNDEDRVAYLKSTTESDLTALDRVQLRRWYAAQTGEITGQQQEIEETSEMVELTNDLAALTNDEGYRSLLHD</sequence>
<feature type="domain" description="DUF1156" evidence="1">
    <location>
        <begin position="18"/>
        <end position="71"/>
    </location>
</feature>
<dbReference type="Pfam" id="PF06634">
    <property type="entry name" value="DUF1156"/>
    <property type="match status" value="1"/>
</dbReference>
<dbReference type="AlphaFoldDB" id="A0A4U5JP58"/>
<dbReference type="GO" id="GO:0032259">
    <property type="term" value="P:methylation"/>
    <property type="evidence" value="ECO:0007669"/>
    <property type="project" value="InterPro"/>
</dbReference>
<dbReference type="GO" id="GO:0008168">
    <property type="term" value="F:methyltransferase activity"/>
    <property type="evidence" value="ECO:0007669"/>
    <property type="project" value="InterPro"/>
</dbReference>
<dbReference type="SUPFAM" id="SSF53335">
    <property type="entry name" value="S-adenosyl-L-methionine-dependent methyltransferases"/>
    <property type="match status" value="2"/>
</dbReference>
<evidence type="ECO:0000259" key="1">
    <source>
        <dbReference type="Pfam" id="PF06634"/>
    </source>
</evidence>
<gene>
    <name evidence="2" type="ORF">DM868_02600</name>
</gene>
<protein>
    <submittedName>
        <fullName evidence="2">DUF1156 domain-containing protein</fullName>
    </submittedName>
</protein>
<dbReference type="EMBL" id="QKNX01000001">
    <property type="protein sequence ID" value="TKR27989.1"/>
    <property type="molecule type" value="Genomic_DNA"/>
</dbReference>
<evidence type="ECO:0000313" key="2">
    <source>
        <dbReference type="EMBL" id="TKR27989.1"/>
    </source>
</evidence>
<dbReference type="InterPro" id="IPR009537">
    <property type="entry name" value="DUF1156"/>
</dbReference>
<dbReference type="InterPro" id="IPR029063">
    <property type="entry name" value="SAM-dependent_MTases_sf"/>
</dbReference>
<dbReference type="OrthoDB" id="93530at2157"/>
<evidence type="ECO:0000313" key="3">
    <source>
        <dbReference type="Proteomes" id="UP000308037"/>
    </source>
</evidence>
<dbReference type="Proteomes" id="UP000308037">
    <property type="component" value="Unassembled WGS sequence"/>
</dbReference>
<dbReference type="Gene3D" id="3.40.50.150">
    <property type="entry name" value="Vaccinia Virus protein VP39"/>
    <property type="match status" value="2"/>
</dbReference>
<organism evidence="2 3">
    <name type="scientific">Natronomonas salsuginis</name>
    <dbReference type="NCBI Taxonomy" id="2217661"/>
    <lineage>
        <taxon>Archaea</taxon>
        <taxon>Methanobacteriati</taxon>
        <taxon>Methanobacteriota</taxon>
        <taxon>Stenosarchaea group</taxon>
        <taxon>Halobacteria</taxon>
        <taxon>Halobacteriales</taxon>
        <taxon>Natronomonadaceae</taxon>
        <taxon>Natronomonas</taxon>
    </lineage>
</organism>
<dbReference type="InterPro" id="IPR002052">
    <property type="entry name" value="DNA_methylase_N6_adenine_CS"/>
</dbReference>
<name>A0A4U5JP58_9EURY</name>
<dbReference type="GO" id="GO:0003676">
    <property type="term" value="F:nucleic acid binding"/>
    <property type="evidence" value="ECO:0007669"/>
    <property type="project" value="InterPro"/>
</dbReference>
<keyword evidence="3" id="KW-1185">Reference proteome</keyword>
<proteinExistence type="predicted"/>
<accession>A0A4U5JP58</accession>
<comment type="caution">
    <text evidence="2">The sequence shown here is derived from an EMBL/GenBank/DDBJ whole genome shotgun (WGS) entry which is preliminary data.</text>
</comment>
<dbReference type="PROSITE" id="PS00092">
    <property type="entry name" value="N6_MTASE"/>
    <property type="match status" value="1"/>
</dbReference>
<dbReference type="RefSeq" id="WP_137275289.1">
    <property type="nucleotide sequence ID" value="NZ_QKNX01000001.1"/>
</dbReference>
<reference evidence="2 3" key="1">
    <citation type="submission" date="2019-04" db="EMBL/GenBank/DDBJ databases">
        <title>Natronomonas sp. F20-122 a newhaloarchaeon isolated from a saline saltern of Isla Bacuta, Huelva, Spain.</title>
        <authorList>
            <person name="Duran-Viseras A."/>
            <person name="Sanchez-Porro C."/>
            <person name="Ventosa A."/>
        </authorList>
    </citation>
    <scope>NUCLEOTIDE SEQUENCE [LARGE SCALE GENOMIC DNA]</scope>
    <source>
        <strain evidence="2 3">F20-122</strain>
    </source>
</reference>